<gene>
    <name evidence="3" type="ORF">FHG71_11755</name>
</gene>
<dbReference type="RefSeq" id="WP_139081875.1">
    <property type="nucleotide sequence ID" value="NZ_VDFV01000014.1"/>
</dbReference>
<dbReference type="GO" id="GO:0006355">
    <property type="term" value="P:regulation of DNA-templated transcription"/>
    <property type="evidence" value="ECO:0007669"/>
    <property type="project" value="InterPro"/>
</dbReference>
<feature type="region of interest" description="Disordered" evidence="1">
    <location>
        <begin position="161"/>
        <end position="205"/>
    </location>
</feature>
<dbReference type="SMART" id="SM00422">
    <property type="entry name" value="HTH_MERR"/>
    <property type="match status" value="1"/>
</dbReference>
<reference evidence="3 4" key="1">
    <citation type="submission" date="2019-06" db="EMBL/GenBank/DDBJ databases">
        <authorList>
            <person name="Jiang L."/>
        </authorList>
    </citation>
    <scope>NUCLEOTIDE SEQUENCE [LARGE SCALE GENOMIC DNA]</scope>
    <source>
        <strain evidence="3 4">YIM 48858</strain>
    </source>
</reference>
<name>A0A5C4NBL1_9RHOB</name>
<feature type="compositionally biased region" description="Basic and acidic residues" evidence="1">
    <location>
        <begin position="179"/>
        <end position="205"/>
    </location>
</feature>
<dbReference type="Pfam" id="PF13411">
    <property type="entry name" value="MerR_1"/>
    <property type="match status" value="1"/>
</dbReference>
<keyword evidence="4" id="KW-1185">Reference proteome</keyword>
<organism evidence="3 4">
    <name type="scientific">Rubellimicrobium roseum</name>
    <dbReference type="NCBI Taxonomy" id="687525"/>
    <lineage>
        <taxon>Bacteria</taxon>
        <taxon>Pseudomonadati</taxon>
        <taxon>Pseudomonadota</taxon>
        <taxon>Alphaproteobacteria</taxon>
        <taxon>Rhodobacterales</taxon>
        <taxon>Roseobacteraceae</taxon>
        <taxon>Rubellimicrobium</taxon>
    </lineage>
</organism>
<evidence type="ECO:0000313" key="4">
    <source>
        <dbReference type="Proteomes" id="UP000305709"/>
    </source>
</evidence>
<feature type="region of interest" description="Disordered" evidence="1">
    <location>
        <begin position="87"/>
        <end position="122"/>
    </location>
</feature>
<dbReference type="PROSITE" id="PS50937">
    <property type="entry name" value="HTH_MERR_2"/>
    <property type="match status" value="1"/>
</dbReference>
<dbReference type="EMBL" id="VDFV01000014">
    <property type="protein sequence ID" value="TNC71422.1"/>
    <property type="molecule type" value="Genomic_DNA"/>
</dbReference>
<dbReference type="Gene3D" id="1.10.1660.10">
    <property type="match status" value="1"/>
</dbReference>
<accession>A0A5C4NBL1</accession>
<dbReference type="GO" id="GO:0003677">
    <property type="term" value="F:DNA binding"/>
    <property type="evidence" value="ECO:0007669"/>
    <property type="project" value="InterPro"/>
</dbReference>
<evidence type="ECO:0000313" key="3">
    <source>
        <dbReference type="EMBL" id="TNC71422.1"/>
    </source>
</evidence>
<protein>
    <submittedName>
        <fullName evidence="3">MerR family transcriptional regulator</fullName>
    </submittedName>
</protein>
<sequence>MAKSPDAFRTISEVAALLETPAHVLRFWESKFTQIKPVKGAGGRRYFRPDDIALLGGIKVLLYEQDMRISGVQKLLRERGPRYVAGLSALPWTPDGTDGTDEAPPPDCEVDEPQSDPVIVGPWLGAAPEETLDERSPEADEAPQLGVMAEFVLGTLSRLAASEAEPEKEADEPAPPATKDSESQVSRLRDALSRADPQRLRERAPRLAPLVARLVALREASSGQAG</sequence>
<feature type="domain" description="HTH merR-type" evidence="2">
    <location>
        <begin position="10"/>
        <end position="78"/>
    </location>
</feature>
<dbReference type="AlphaFoldDB" id="A0A5C4NBL1"/>
<dbReference type="OrthoDB" id="9810140at2"/>
<dbReference type="SUPFAM" id="SSF46955">
    <property type="entry name" value="Putative DNA-binding domain"/>
    <property type="match status" value="1"/>
</dbReference>
<dbReference type="InterPro" id="IPR000551">
    <property type="entry name" value="MerR-type_HTH_dom"/>
</dbReference>
<dbReference type="CDD" id="cd04765">
    <property type="entry name" value="HTH_MlrA-like_sg2"/>
    <property type="match status" value="1"/>
</dbReference>
<evidence type="ECO:0000259" key="2">
    <source>
        <dbReference type="PROSITE" id="PS50937"/>
    </source>
</evidence>
<comment type="caution">
    <text evidence="3">The sequence shown here is derived from an EMBL/GenBank/DDBJ whole genome shotgun (WGS) entry which is preliminary data.</text>
</comment>
<evidence type="ECO:0000256" key="1">
    <source>
        <dbReference type="SAM" id="MobiDB-lite"/>
    </source>
</evidence>
<dbReference type="InterPro" id="IPR009061">
    <property type="entry name" value="DNA-bd_dom_put_sf"/>
</dbReference>
<dbReference type="Proteomes" id="UP000305709">
    <property type="component" value="Unassembled WGS sequence"/>
</dbReference>
<proteinExistence type="predicted"/>